<protein>
    <submittedName>
        <fullName evidence="1">Uncharacterized protein</fullName>
    </submittedName>
</protein>
<reference evidence="1" key="1">
    <citation type="journal article" date="2014" name="Front. Microbiol.">
        <title>High frequency of phylogenetically diverse reductive dehalogenase-homologous genes in deep subseafloor sedimentary metagenomes.</title>
        <authorList>
            <person name="Kawai M."/>
            <person name="Futagami T."/>
            <person name="Toyoda A."/>
            <person name="Takaki Y."/>
            <person name="Nishi S."/>
            <person name="Hori S."/>
            <person name="Arai W."/>
            <person name="Tsubouchi T."/>
            <person name="Morono Y."/>
            <person name="Uchiyama I."/>
            <person name="Ito T."/>
            <person name="Fujiyama A."/>
            <person name="Inagaki F."/>
            <person name="Takami H."/>
        </authorList>
    </citation>
    <scope>NUCLEOTIDE SEQUENCE</scope>
    <source>
        <strain evidence="1">Expedition CK06-06</strain>
    </source>
</reference>
<accession>X1VMG5</accession>
<sequence>AINMIEDGLSLEAINNYLALKKLRSGKDGEGDSEEVKP</sequence>
<dbReference type="EMBL" id="BARW01036812">
    <property type="protein sequence ID" value="GAJ20762.1"/>
    <property type="molecule type" value="Genomic_DNA"/>
</dbReference>
<comment type="caution">
    <text evidence="1">The sequence shown here is derived from an EMBL/GenBank/DDBJ whole genome shotgun (WGS) entry which is preliminary data.</text>
</comment>
<evidence type="ECO:0000313" key="1">
    <source>
        <dbReference type="EMBL" id="GAJ20762.1"/>
    </source>
</evidence>
<feature type="non-terminal residue" evidence="1">
    <location>
        <position position="1"/>
    </location>
</feature>
<name>X1VMG5_9ZZZZ</name>
<gene>
    <name evidence="1" type="ORF">S12H4_57035</name>
</gene>
<dbReference type="AlphaFoldDB" id="X1VMG5"/>
<organism evidence="1">
    <name type="scientific">marine sediment metagenome</name>
    <dbReference type="NCBI Taxonomy" id="412755"/>
    <lineage>
        <taxon>unclassified sequences</taxon>
        <taxon>metagenomes</taxon>
        <taxon>ecological metagenomes</taxon>
    </lineage>
</organism>
<proteinExistence type="predicted"/>